<dbReference type="Pfam" id="PF00271">
    <property type="entry name" value="Helicase_C"/>
    <property type="match status" value="1"/>
</dbReference>
<dbReference type="SUPFAM" id="SSF46785">
    <property type="entry name" value="Winged helix' DNA-binding domain"/>
    <property type="match status" value="1"/>
</dbReference>
<dbReference type="InterPro" id="IPR014001">
    <property type="entry name" value="Helicase_ATP-bd"/>
</dbReference>
<organism evidence="6 7">
    <name type="scientific">Saitoella complicata (strain BCRC 22490 / CBS 7301 / JCM 7358 / NBRC 10748 / NRRL Y-17804)</name>
    <dbReference type="NCBI Taxonomy" id="698492"/>
    <lineage>
        <taxon>Eukaryota</taxon>
        <taxon>Fungi</taxon>
        <taxon>Dikarya</taxon>
        <taxon>Ascomycota</taxon>
        <taxon>Taphrinomycotina</taxon>
        <taxon>Taphrinomycotina incertae sedis</taxon>
        <taxon>Saitoella</taxon>
    </lineage>
</organism>
<evidence type="ECO:0000259" key="5">
    <source>
        <dbReference type="PROSITE" id="PS51194"/>
    </source>
</evidence>
<feature type="compositionally biased region" description="Low complexity" evidence="3">
    <location>
        <begin position="32"/>
        <end position="43"/>
    </location>
</feature>
<dbReference type="GO" id="GO:0006289">
    <property type="term" value="P:nucleotide-excision repair"/>
    <property type="evidence" value="ECO:0007669"/>
    <property type="project" value="TreeGrafter"/>
</dbReference>
<evidence type="ECO:0000256" key="3">
    <source>
        <dbReference type="SAM" id="MobiDB-lite"/>
    </source>
</evidence>
<dbReference type="InterPro" id="IPR014939">
    <property type="entry name" value="CDT1_Gemini-bd-like"/>
</dbReference>
<dbReference type="Pfam" id="PF22982">
    <property type="entry name" value="WHD_HRQ1"/>
    <property type="match status" value="1"/>
</dbReference>
<dbReference type="GO" id="GO:0043138">
    <property type="term" value="F:3'-5' DNA helicase activity"/>
    <property type="evidence" value="ECO:0007669"/>
    <property type="project" value="TreeGrafter"/>
</dbReference>
<dbReference type="Gene3D" id="3.40.50.300">
    <property type="entry name" value="P-loop containing nucleotide triphosphate hydrolases"/>
    <property type="match status" value="2"/>
</dbReference>
<dbReference type="CDD" id="cd18797">
    <property type="entry name" value="SF2_C_Hrq"/>
    <property type="match status" value="1"/>
</dbReference>
<dbReference type="PANTHER" id="PTHR47957:SF3">
    <property type="entry name" value="ATP-DEPENDENT HELICASE HRQ1"/>
    <property type="match status" value="1"/>
</dbReference>
<accession>A0A0E9NBK3</accession>
<dbReference type="GO" id="GO:0005634">
    <property type="term" value="C:nucleus"/>
    <property type="evidence" value="ECO:0007669"/>
    <property type="project" value="TreeGrafter"/>
</dbReference>
<evidence type="ECO:0000256" key="2">
    <source>
        <dbReference type="ARBA" id="ARBA00022840"/>
    </source>
</evidence>
<dbReference type="InterPro" id="IPR027417">
    <property type="entry name" value="P-loop_NTPase"/>
</dbReference>
<dbReference type="Proteomes" id="UP000033140">
    <property type="component" value="Unassembled WGS sequence"/>
</dbReference>
<reference evidence="6 7" key="3">
    <citation type="journal article" date="2015" name="Genome Announc.">
        <title>Draft Genome Sequence of the Archiascomycetous Yeast Saitoella complicata.</title>
        <authorList>
            <person name="Yamauchi K."/>
            <person name="Kondo S."/>
            <person name="Hamamoto M."/>
            <person name="Takahashi Y."/>
            <person name="Ogura Y."/>
            <person name="Hayashi T."/>
            <person name="Nishida H."/>
        </authorList>
    </citation>
    <scope>NUCLEOTIDE SEQUENCE [LARGE SCALE GENOMIC DNA]</scope>
    <source>
        <strain evidence="6 7">NRRL Y-17804</strain>
    </source>
</reference>
<dbReference type="SMART" id="SM00487">
    <property type="entry name" value="DEXDc"/>
    <property type="match status" value="1"/>
</dbReference>
<evidence type="ECO:0000313" key="7">
    <source>
        <dbReference type="Proteomes" id="UP000033140"/>
    </source>
</evidence>
<dbReference type="GO" id="GO:0003676">
    <property type="term" value="F:nucleic acid binding"/>
    <property type="evidence" value="ECO:0007669"/>
    <property type="project" value="InterPro"/>
</dbReference>
<dbReference type="EMBL" id="BACD03000008">
    <property type="protein sequence ID" value="GAO47257.1"/>
    <property type="molecule type" value="Genomic_DNA"/>
</dbReference>
<feature type="compositionally biased region" description="Basic and acidic residues" evidence="3">
    <location>
        <begin position="1162"/>
        <end position="1173"/>
    </location>
</feature>
<keyword evidence="1" id="KW-0547">Nucleotide-binding</keyword>
<evidence type="ECO:0000259" key="4">
    <source>
        <dbReference type="PROSITE" id="PS51192"/>
    </source>
</evidence>
<reference evidence="6 7" key="1">
    <citation type="journal article" date="2011" name="J. Gen. Appl. Microbiol.">
        <title>Draft genome sequencing of the enigmatic yeast Saitoella complicata.</title>
        <authorList>
            <person name="Nishida H."/>
            <person name="Hamamoto M."/>
            <person name="Sugiyama J."/>
        </authorList>
    </citation>
    <scope>NUCLEOTIDE SEQUENCE [LARGE SCALE GENOMIC DNA]</scope>
    <source>
        <strain evidence="6 7">NRRL Y-17804</strain>
    </source>
</reference>
<dbReference type="STRING" id="698492.A0A0E9NBK3"/>
<evidence type="ECO:0000256" key="1">
    <source>
        <dbReference type="ARBA" id="ARBA00022741"/>
    </source>
</evidence>
<dbReference type="FunFam" id="3.40.50.300:FF:001137">
    <property type="entry name" value="DEAD/DEAH box helicase"/>
    <property type="match status" value="1"/>
</dbReference>
<name>A0A0E9NBK3_SAICN</name>
<dbReference type="InterPro" id="IPR018973">
    <property type="entry name" value="MZB"/>
</dbReference>
<keyword evidence="2" id="KW-0067">ATP-binding</keyword>
<protein>
    <submittedName>
        <fullName evidence="6">Uncharacterized protein</fullName>
    </submittedName>
</protein>
<feature type="compositionally biased region" description="Acidic residues" evidence="3">
    <location>
        <begin position="1134"/>
        <end position="1145"/>
    </location>
</feature>
<dbReference type="PROSITE" id="PS51194">
    <property type="entry name" value="HELICASE_CTER"/>
    <property type="match status" value="1"/>
</dbReference>
<dbReference type="GO" id="GO:0036297">
    <property type="term" value="P:interstrand cross-link repair"/>
    <property type="evidence" value="ECO:0007669"/>
    <property type="project" value="TreeGrafter"/>
</dbReference>
<feature type="compositionally biased region" description="Low complexity" evidence="3">
    <location>
        <begin position="61"/>
        <end position="80"/>
    </location>
</feature>
<comment type="caution">
    <text evidence="6">The sequence shown here is derived from an EMBL/GenBank/DDBJ whole genome shotgun (WGS) entry which is preliminary data.</text>
</comment>
<dbReference type="PANTHER" id="PTHR47957">
    <property type="entry name" value="ATP-DEPENDENT HELICASE HRQ1"/>
    <property type="match status" value="1"/>
</dbReference>
<dbReference type="SUPFAM" id="SSF52540">
    <property type="entry name" value="P-loop containing nucleoside triphosphate hydrolases"/>
    <property type="match status" value="1"/>
</dbReference>
<reference evidence="6 7" key="2">
    <citation type="journal article" date="2014" name="J. Gen. Appl. Microbiol.">
        <title>The early diverging ascomycetous budding yeast Saitoella complicata has three histone deacetylases belonging to the Clr6, Hos2, and Rpd3 lineages.</title>
        <authorList>
            <person name="Nishida H."/>
            <person name="Matsumoto T."/>
            <person name="Kondo S."/>
            <person name="Hamamoto M."/>
            <person name="Yoshikawa H."/>
        </authorList>
    </citation>
    <scope>NUCLEOTIDE SEQUENCE [LARGE SCALE GENOMIC DNA]</scope>
    <source>
        <strain evidence="6 7">NRRL Y-17804</strain>
    </source>
</reference>
<dbReference type="InterPro" id="IPR011545">
    <property type="entry name" value="DEAD/DEAH_box_helicase_dom"/>
</dbReference>
<proteinExistence type="predicted"/>
<dbReference type="InterPro" id="IPR055227">
    <property type="entry name" value="HRQ1_WHD"/>
</dbReference>
<feature type="region of interest" description="Disordered" evidence="3">
    <location>
        <begin position="293"/>
        <end position="320"/>
    </location>
</feature>
<keyword evidence="7" id="KW-1185">Reference proteome</keyword>
<dbReference type="Pfam" id="PF00270">
    <property type="entry name" value="DEAD"/>
    <property type="match status" value="1"/>
</dbReference>
<dbReference type="Pfam" id="PF08839">
    <property type="entry name" value="CDT1"/>
    <property type="match status" value="1"/>
</dbReference>
<sequence>MSYETPRFWGRTARTGELQDGEVDMPPKKRTAVAAAAAAATTANGLPPDPPTPKRRRRPVAKAAALERSSSTASHASTASSIAPPAIKVEDWPAEFKALEKVHRSLNTVFTFCCTRKHLATTFENIKTSVEGLTNRPLTVEDIAQIKFFLPRSISFNYVEQDKLALNIADTTAQFPSKRARAREEAYSTLTEAAISNTLIADETHEAEVRPIQNVLLFEYLDGDLKKTTTRVVKGKRVVKEAPEFTAAAMTKLISKRNAKFISAVSAFLVESQNLGVGPIERLQAEFKSHVPIEETSTQEPQPETTKKPPPKLPSPDDRPTIKSIIDGLIVRPSYQNQIVPNGRRTIPPRPPHHAPLSTPLSQSLANALYTTKSITPSTFYSHQSEALNAIWRGESVVVGTPTSSGKSLIYQVPTLHALEEDSGVRAMYIFPTKALAQDQRRGMNELLSCTEGLEWVRTETFDGDTPVEERDRIRDEARVIFTNPDMLHMTILPNEGNWRMFLKGLRYVVVDELHIYNGIFGTHVAYVMRRLRRLCATVGNRRVQFISCTATIQNPVEHMKHIFGLEEVTLVEEDGSPSGAKEFVCWNPPYVDPADPSAGRVSTIAEASKLFIHLVLRGIRVIAFCKIRKVCEVLVKTVRSILTDMGRGEVAERVMSYRGGYTPQDRRRIEKEMFEGRLVGIIATNALELGVDIGALDAVICVGFPMTISALRQQSGRAGRRNKDSLTVLVADPYPIDQHYMQNPDELFEKPNTAAQVDLSNPMILEGHCQCAAFEMPIRVGEDESYFGDDLGMLADARMMRDGEGFYHCHPRFKPYPSKHVAIRDVESDGFAVVDVTNNRNVVLEEIEPTRAIFTIYEGAIFMHQGYSYIVRELNIDSKIAKVQLANVDWITRPRDFTDVDPIETQMIRRIRGSRSRAFYGHIRVTAVVFGFFKLDRRNNILDTVEVDNPPIVIDTKGLWIDVPKEALEILKMKHLNVAAAIHAAEHAVLSLLPSFVMSTPGEVRTECKDPTKELSKRETSRKRPARLIFYDARGSGAGISLKAFEFIDHLLHRAIERVEVCNCQEGCPECTISSQCRGANIITSKAGAGVILKKILGRKVDIDTLPEGDVMEHTIETVVESDRIPSARNVVVEDEESQEDVDVIEGLGEEITKEEEDEEKPQVVKKEEDME</sequence>
<dbReference type="Pfam" id="PF09369">
    <property type="entry name" value="MZB"/>
    <property type="match status" value="1"/>
</dbReference>
<feature type="compositionally biased region" description="Low complexity" evidence="3">
    <location>
        <begin position="294"/>
        <end position="304"/>
    </location>
</feature>
<dbReference type="InterPro" id="IPR001650">
    <property type="entry name" value="Helicase_C-like"/>
</dbReference>
<feature type="domain" description="Helicase C-terminal" evidence="5">
    <location>
        <begin position="607"/>
        <end position="764"/>
    </location>
</feature>
<dbReference type="SMART" id="SM00490">
    <property type="entry name" value="HELICc"/>
    <property type="match status" value="1"/>
</dbReference>
<dbReference type="GO" id="GO:0005524">
    <property type="term" value="F:ATP binding"/>
    <property type="evidence" value="ECO:0007669"/>
    <property type="project" value="UniProtKB-KW"/>
</dbReference>
<dbReference type="OMA" id="GAVHLHQ"/>
<feature type="region of interest" description="Disordered" evidence="3">
    <location>
        <begin position="1132"/>
        <end position="1173"/>
    </location>
</feature>
<dbReference type="InterPro" id="IPR036390">
    <property type="entry name" value="WH_DNA-bd_sf"/>
</dbReference>
<dbReference type="CDD" id="cd17923">
    <property type="entry name" value="DEXHc_Hrq1-like"/>
    <property type="match status" value="1"/>
</dbReference>
<dbReference type="SMART" id="SM01075">
    <property type="entry name" value="CDT1"/>
    <property type="match status" value="1"/>
</dbReference>
<feature type="region of interest" description="Disordered" evidence="3">
    <location>
        <begin position="1"/>
        <end position="80"/>
    </location>
</feature>
<dbReference type="PROSITE" id="PS51192">
    <property type="entry name" value="HELICASE_ATP_BIND_1"/>
    <property type="match status" value="1"/>
</dbReference>
<gene>
    <name evidence="6" type="ORF">G7K_1467-t1</name>
</gene>
<evidence type="ECO:0000313" key="6">
    <source>
        <dbReference type="EMBL" id="GAO47257.1"/>
    </source>
</evidence>
<feature type="domain" description="Helicase ATP-binding" evidence="4">
    <location>
        <begin position="388"/>
        <end position="571"/>
    </location>
</feature>
<dbReference type="AlphaFoldDB" id="A0A0E9NBK3"/>